<keyword evidence="4" id="KW-0676">Redox-active center</keyword>
<dbReference type="RefSeq" id="WP_131507534.1">
    <property type="nucleotide sequence ID" value="NZ_BAAAGF010000002.1"/>
</dbReference>
<evidence type="ECO:0000256" key="3">
    <source>
        <dbReference type="ARBA" id="ARBA00023157"/>
    </source>
</evidence>
<proteinExistence type="predicted"/>
<reference evidence="7" key="1">
    <citation type="journal article" date="2019" name="Int. J. Syst. Evol. Microbiol.">
        <title>The Global Catalogue of Microorganisms (GCM) 10K type strain sequencing project: providing services to taxonomists for standard genome sequencing and annotation.</title>
        <authorList>
            <consortium name="The Broad Institute Genomics Platform"/>
            <consortium name="The Broad Institute Genome Sequencing Center for Infectious Disease"/>
            <person name="Wu L."/>
            <person name="Ma J."/>
        </authorList>
    </citation>
    <scope>NUCLEOTIDE SEQUENCE [LARGE SCALE GENOMIC DNA]</scope>
    <source>
        <strain evidence="7">JCM 15976</strain>
    </source>
</reference>
<dbReference type="InterPro" id="IPR013766">
    <property type="entry name" value="Thioredoxin_domain"/>
</dbReference>
<evidence type="ECO:0000313" key="7">
    <source>
        <dbReference type="Proteomes" id="UP001500736"/>
    </source>
</evidence>
<dbReference type="SUPFAM" id="SSF52833">
    <property type="entry name" value="Thioredoxin-like"/>
    <property type="match status" value="1"/>
</dbReference>
<evidence type="ECO:0000256" key="2">
    <source>
        <dbReference type="ARBA" id="ARBA00022748"/>
    </source>
</evidence>
<dbReference type="InterPro" id="IPR025380">
    <property type="entry name" value="DUF4369"/>
</dbReference>
<protein>
    <submittedName>
        <fullName evidence="6">TlpA disulfide reductase family protein</fullName>
    </submittedName>
</protein>
<comment type="subcellular location">
    <subcellularLocation>
        <location evidence="1">Cell envelope</location>
    </subcellularLocation>
</comment>
<dbReference type="InterPro" id="IPR050553">
    <property type="entry name" value="Thioredoxin_ResA/DsbE_sf"/>
</dbReference>
<dbReference type="PANTHER" id="PTHR42852">
    <property type="entry name" value="THIOL:DISULFIDE INTERCHANGE PROTEIN DSBE"/>
    <property type="match status" value="1"/>
</dbReference>
<dbReference type="CDD" id="cd02966">
    <property type="entry name" value="TlpA_like_family"/>
    <property type="match status" value="1"/>
</dbReference>
<feature type="domain" description="Thioredoxin" evidence="5">
    <location>
        <begin position="239"/>
        <end position="379"/>
    </location>
</feature>
<gene>
    <name evidence="6" type="ORF">GCM10009431_15870</name>
</gene>
<dbReference type="EMBL" id="BAAAGF010000002">
    <property type="protein sequence ID" value="GAA0743085.1"/>
    <property type="molecule type" value="Genomic_DNA"/>
</dbReference>
<dbReference type="InterPro" id="IPR036249">
    <property type="entry name" value="Thioredoxin-like_sf"/>
</dbReference>
<dbReference type="PROSITE" id="PS00194">
    <property type="entry name" value="THIOREDOXIN_1"/>
    <property type="match status" value="1"/>
</dbReference>
<dbReference type="PANTHER" id="PTHR42852:SF6">
    <property type="entry name" value="THIOL:DISULFIDE INTERCHANGE PROTEIN DSBE"/>
    <property type="match status" value="1"/>
</dbReference>
<keyword evidence="7" id="KW-1185">Reference proteome</keyword>
<dbReference type="InterPro" id="IPR000866">
    <property type="entry name" value="AhpC/TSA"/>
</dbReference>
<dbReference type="Pfam" id="PF14289">
    <property type="entry name" value="DUF4369"/>
    <property type="match status" value="1"/>
</dbReference>
<accession>A0ABP3UZ15</accession>
<evidence type="ECO:0000259" key="5">
    <source>
        <dbReference type="PROSITE" id="PS51352"/>
    </source>
</evidence>
<keyword evidence="2" id="KW-0201">Cytochrome c-type biogenesis</keyword>
<dbReference type="Gene3D" id="3.40.30.10">
    <property type="entry name" value="Glutaredoxin"/>
    <property type="match status" value="1"/>
</dbReference>
<evidence type="ECO:0000256" key="1">
    <source>
        <dbReference type="ARBA" id="ARBA00004196"/>
    </source>
</evidence>
<evidence type="ECO:0000256" key="4">
    <source>
        <dbReference type="ARBA" id="ARBA00023284"/>
    </source>
</evidence>
<evidence type="ECO:0000313" key="6">
    <source>
        <dbReference type="EMBL" id="GAA0743085.1"/>
    </source>
</evidence>
<keyword evidence="3" id="KW-1015">Disulfide bond</keyword>
<dbReference type="PROSITE" id="PS51257">
    <property type="entry name" value="PROKAR_LIPOPROTEIN"/>
    <property type="match status" value="1"/>
</dbReference>
<dbReference type="InterPro" id="IPR017937">
    <property type="entry name" value="Thioredoxin_CS"/>
</dbReference>
<comment type="caution">
    <text evidence="6">The sequence shown here is derived from an EMBL/GenBank/DDBJ whole genome shotgun (WGS) entry which is preliminary data.</text>
</comment>
<dbReference type="PROSITE" id="PS51352">
    <property type="entry name" value="THIOREDOXIN_2"/>
    <property type="match status" value="1"/>
</dbReference>
<dbReference type="Pfam" id="PF00578">
    <property type="entry name" value="AhpC-TSA"/>
    <property type="match status" value="1"/>
</dbReference>
<name>A0ABP3UZ15_9FLAO</name>
<dbReference type="Proteomes" id="UP001500736">
    <property type="component" value="Unassembled WGS sequence"/>
</dbReference>
<sequence>MKKILGFLLVSLLLTACETTEKPDGYVVNGTAKGVLNGIRVYLKSRDDKGKEMFKDTAIIVDEKFKFEGKIENPQMWFLQVNSVPGSKPFMIENGVINIQVEKDSMHTTKVSGTKSNKAFEEYNLKVKELSQKRRTLSMNHRQAERGTDSAKTKLIKEDLDKLTNEMMSYPFEFINKNNDNFFSLVLIESLLGGNNTDLDKLSNAFNNLESDIKQSIYGMRVNTRIITKKQEKERLANLEIGKAAPEFSAPDPDGKMLALKDMRGKVTIIDFWASWCGPCRRENPNVVKVYEKYHDKGLEIIGVSLDKQGQKDRWLSAIEKDKLTWHHVSNLAYFNDPVAKQYAINSIPATYILDEEGTIIAKNLRGPALENKIAELLD</sequence>
<organism evidence="6 7">
    <name type="scientific">Gaetbulibacter jejuensis</name>
    <dbReference type="NCBI Taxonomy" id="584607"/>
    <lineage>
        <taxon>Bacteria</taxon>
        <taxon>Pseudomonadati</taxon>
        <taxon>Bacteroidota</taxon>
        <taxon>Flavobacteriia</taxon>
        <taxon>Flavobacteriales</taxon>
        <taxon>Flavobacteriaceae</taxon>
        <taxon>Gaetbulibacter</taxon>
    </lineage>
</organism>